<dbReference type="AlphaFoldDB" id="A0A1H7SJC4"/>
<evidence type="ECO:0000259" key="8">
    <source>
        <dbReference type="PROSITE" id="PS50928"/>
    </source>
</evidence>
<dbReference type="InterPro" id="IPR000515">
    <property type="entry name" value="MetI-like"/>
</dbReference>
<gene>
    <name evidence="9" type="ORF">SAMN04515666_10593</name>
</gene>
<evidence type="ECO:0000313" key="10">
    <source>
        <dbReference type="Proteomes" id="UP000199664"/>
    </source>
</evidence>
<dbReference type="Proteomes" id="UP000199664">
    <property type="component" value="Unassembled WGS sequence"/>
</dbReference>
<keyword evidence="10" id="KW-1185">Reference proteome</keyword>
<evidence type="ECO:0000256" key="5">
    <source>
        <dbReference type="ARBA" id="ARBA00022989"/>
    </source>
</evidence>
<feature type="transmembrane region" description="Helical" evidence="7">
    <location>
        <begin position="83"/>
        <end position="106"/>
    </location>
</feature>
<feature type="transmembrane region" description="Helical" evidence="7">
    <location>
        <begin position="249"/>
        <end position="272"/>
    </location>
</feature>
<evidence type="ECO:0000313" key="9">
    <source>
        <dbReference type="EMBL" id="SEL72771.1"/>
    </source>
</evidence>
<dbReference type="Gene3D" id="1.10.3720.10">
    <property type="entry name" value="MetI-like"/>
    <property type="match status" value="1"/>
</dbReference>
<evidence type="ECO:0000256" key="2">
    <source>
        <dbReference type="ARBA" id="ARBA00022448"/>
    </source>
</evidence>
<dbReference type="InterPro" id="IPR050366">
    <property type="entry name" value="BP-dependent_transpt_permease"/>
</dbReference>
<evidence type="ECO:0000256" key="1">
    <source>
        <dbReference type="ARBA" id="ARBA00004651"/>
    </source>
</evidence>
<keyword evidence="4 7" id="KW-0812">Transmembrane</keyword>
<reference evidence="10" key="1">
    <citation type="submission" date="2016-10" db="EMBL/GenBank/DDBJ databases">
        <authorList>
            <person name="Varghese N."/>
            <person name="Submissions S."/>
        </authorList>
    </citation>
    <scope>NUCLEOTIDE SEQUENCE [LARGE SCALE GENOMIC DNA]</scope>
    <source>
        <strain evidence="10">LMG 26383,CCUG 61248,R- 45681</strain>
    </source>
</reference>
<dbReference type="PANTHER" id="PTHR43386">
    <property type="entry name" value="OLIGOPEPTIDE TRANSPORT SYSTEM PERMEASE PROTEIN APPC"/>
    <property type="match status" value="1"/>
</dbReference>
<dbReference type="RefSeq" id="WP_091836264.1">
    <property type="nucleotide sequence ID" value="NZ_FOAN01000005.1"/>
</dbReference>
<accession>A0A1H7SJC4</accession>
<comment type="subcellular location">
    <subcellularLocation>
        <location evidence="1 7">Cell membrane</location>
        <topology evidence="1 7">Multi-pass membrane protein</topology>
    </subcellularLocation>
</comment>
<sequence length="285" mass="30561">MSAVAPRSRPRRWWASPSFLTGLLLGGLVVAMALISHLWTPYEPTQMAILKRLRPPSAEHWFGTDQFGRDVFSMIMVGARKSLAVGLGAVGLGLTVGSALGLVAAIRRDGWLDNLIMRMADFSHAFPAVLSAIMISAVWGPGMMNAVIAIALFSLPYFARLARGAALQCWALDYVLAARAAGLTEMAITRQHVLPNIAGVLVVQATIQFALAILAEAGLSYLGLGTQPPAPSWGRMLNEAQTFMAAQPWLAIFPGAAIALSVLAFNLLGDGLRDAVDPRMRRSRD</sequence>
<dbReference type="GO" id="GO:0005886">
    <property type="term" value="C:plasma membrane"/>
    <property type="evidence" value="ECO:0007669"/>
    <property type="project" value="UniProtKB-SubCell"/>
</dbReference>
<keyword evidence="6 7" id="KW-0472">Membrane</keyword>
<dbReference type="Pfam" id="PF00528">
    <property type="entry name" value="BPD_transp_1"/>
    <property type="match status" value="1"/>
</dbReference>
<dbReference type="InterPro" id="IPR035906">
    <property type="entry name" value="MetI-like_sf"/>
</dbReference>
<dbReference type="PANTHER" id="PTHR43386:SF25">
    <property type="entry name" value="PEPTIDE ABC TRANSPORTER PERMEASE PROTEIN"/>
    <property type="match status" value="1"/>
</dbReference>
<evidence type="ECO:0000256" key="3">
    <source>
        <dbReference type="ARBA" id="ARBA00022475"/>
    </source>
</evidence>
<protein>
    <submittedName>
        <fullName evidence="9">Peptide/nickel transport system permease protein</fullName>
    </submittedName>
</protein>
<keyword evidence="2 7" id="KW-0813">Transport</keyword>
<feature type="transmembrane region" description="Helical" evidence="7">
    <location>
        <begin position="20"/>
        <end position="42"/>
    </location>
</feature>
<feature type="transmembrane region" description="Helical" evidence="7">
    <location>
        <begin position="126"/>
        <end position="153"/>
    </location>
</feature>
<keyword evidence="3" id="KW-1003">Cell membrane</keyword>
<organism evidence="9 10">
    <name type="scientific">Bosea lupini</name>
    <dbReference type="NCBI Taxonomy" id="1036779"/>
    <lineage>
        <taxon>Bacteria</taxon>
        <taxon>Pseudomonadati</taxon>
        <taxon>Pseudomonadota</taxon>
        <taxon>Alphaproteobacteria</taxon>
        <taxon>Hyphomicrobiales</taxon>
        <taxon>Boseaceae</taxon>
        <taxon>Bosea</taxon>
    </lineage>
</organism>
<name>A0A1H7SJC4_9HYPH</name>
<evidence type="ECO:0000256" key="4">
    <source>
        <dbReference type="ARBA" id="ARBA00022692"/>
    </source>
</evidence>
<dbReference type="GO" id="GO:0055085">
    <property type="term" value="P:transmembrane transport"/>
    <property type="evidence" value="ECO:0007669"/>
    <property type="project" value="InterPro"/>
</dbReference>
<comment type="similarity">
    <text evidence="7">Belongs to the binding-protein-dependent transport system permease family.</text>
</comment>
<proteinExistence type="inferred from homology"/>
<evidence type="ECO:0000256" key="7">
    <source>
        <dbReference type="RuleBase" id="RU363032"/>
    </source>
</evidence>
<dbReference type="STRING" id="1036779.SAMN04515666_10593"/>
<dbReference type="CDD" id="cd06261">
    <property type="entry name" value="TM_PBP2"/>
    <property type="match status" value="1"/>
</dbReference>
<feature type="transmembrane region" description="Helical" evidence="7">
    <location>
        <begin position="193"/>
        <end position="215"/>
    </location>
</feature>
<dbReference type="PROSITE" id="PS50928">
    <property type="entry name" value="ABC_TM1"/>
    <property type="match status" value="1"/>
</dbReference>
<dbReference type="SUPFAM" id="SSF161098">
    <property type="entry name" value="MetI-like"/>
    <property type="match status" value="1"/>
</dbReference>
<evidence type="ECO:0000256" key="6">
    <source>
        <dbReference type="ARBA" id="ARBA00023136"/>
    </source>
</evidence>
<keyword evidence="5 7" id="KW-1133">Transmembrane helix</keyword>
<dbReference type="OrthoDB" id="9812701at2"/>
<dbReference type="EMBL" id="FOAN01000005">
    <property type="protein sequence ID" value="SEL72771.1"/>
    <property type="molecule type" value="Genomic_DNA"/>
</dbReference>
<feature type="domain" description="ABC transmembrane type-1" evidence="8">
    <location>
        <begin position="79"/>
        <end position="269"/>
    </location>
</feature>